<reference evidence="2 3" key="1">
    <citation type="journal article" date="2017" name="Mol. Plant">
        <title>The Genome of Medicinal Plant Macleaya cordata Provides New Insights into Benzylisoquinoline Alkaloids Metabolism.</title>
        <authorList>
            <person name="Liu X."/>
            <person name="Liu Y."/>
            <person name="Huang P."/>
            <person name="Ma Y."/>
            <person name="Qing Z."/>
            <person name="Tang Q."/>
            <person name="Cao H."/>
            <person name="Cheng P."/>
            <person name="Zheng Y."/>
            <person name="Yuan Z."/>
            <person name="Zhou Y."/>
            <person name="Liu J."/>
            <person name="Tang Z."/>
            <person name="Zhuo Y."/>
            <person name="Zhang Y."/>
            <person name="Yu L."/>
            <person name="Huang J."/>
            <person name="Yang P."/>
            <person name="Peng Q."/>
            <person name="Zhang J."/>
            <person name="Jiang W."/>
            <person name="Zhang Z."/>
            <person name="Lin K."/>
            <person name="Ro D.K."/>
            <person name="Chen X."/>
            <person name="Xiong X."/>
            <person name="Shang Y."/>
            <person name="Huang S."/>
            <person name="Zeng J."/>
        </authorList>
    </citation>
    <scope>NUCLEOTIDE SEQUENCE [LARGE SCALE GENOMIC DNA]</scope>
    <source>
        <strain evidence="3">cv. BLH2017</strain>
        <tissue evidence="2">Root</tissue>
    </source>
</reference>
<dbReference type="AlphaFoldDB" id="A0A200PUY5"/>
<sequence>MGGFHAKLVPGKDMTLLTVLGFTQDVGSPAVMGFENYYDLLNPLLWVKSFLPANILLVMGFNGLKRLLMEWVLHQLNIHTEMVASVVGQPITGSKHAPRETPHVLSQTVKG</sequence>
<dbReference type="EMBL" id="MVGT01004017">
    <property type="protein sequence ID" value="OVA02028.1"/>
    <property type="molecule type" value="Genomic_DNA"/>
</dbReference>
<evidence type="ECO:0000313" key="2">
    <source>
        <dbReference type="EMBL" id="OVA02028.1"/>
    </source>
</evidence>
<proteinExistence type="predicted"/>
<name>A0A200PUY5_MACCD</name>
<feature type="region of interest" description="Disordered" evidence="1">
    <location>
        <begin position="92"/>
        <end position="111"/>
    </location>
</feature>
<comment type="caution">
    <text evidence="2">The sequence shown here is derived from an EMBL/GenBank/DDBJ whole genome shotgun (WGS) entry which is preliminary data.</text>
</comment>
<evidence type="ECO:0000256" key="1">
    <source>
        <dbReference type="SAM" id="MobiDB-lite"/>
    </source>
</evidence>
<organism evidence="2 3">
    <name type="scientific">Macleaya cordata</name>
    <name type="common">Five-seeded plume-poppy</name>
    <name type="synonym">Bocconia cordata</name>
    <dbReference type="NCBI Taxonomy" id="56857"/>
    <lineage>
        <taxon>Eukaryota</taxon>
        <taxon>Viridiplantae</taxon>
        <taxon>Streptophyta</taxon>
        <taxon>Embryophyta</taxon>
        <taxon>Tracheophyta</taxon>
        <taxon>Spermatophyta</taxon>
        <taxon>Magnoliopsida</taxon>
        <taxon>Ranunculales</taxon>
        <taxon>Papaveraceae</taxon>
        <taxon>Papaveroideae</taxon>
        <taxon>Macleaya</taxon>
    </lineage>
</organism>
<accession>A0A200PUY5</accession>
<gene>
    <name evidence="2" type="ORF">BVC80_4123g2</name>
</gene>
<dbReference type="InParanoid" id="A0A200PUY5"/>
<evidence type="ECO:0000313" key="3">
    <source>
        <dbReference type="Proteomes" id="UP000195402"/>
    </source>
</evidence>
<keyword evidence="3" id="KW-1185">Reference proteome</keyword>
<protein>
    <submittedName>
        <fullName evidence="2">Uncharacterized protein</fullName>
    </submittedName>
</protein>
<dbReference type="Proteomes" id="UP000195402">
    <property type="component" value="Unassembled WGS sequence"/>
</dbReference>